<evidence type="ECO:0000313" key="5">
    <source>
        <dbReference type="EMBL" id="MDH6280823.1"/>
    </source>
</evidence>
<feature type="domain" description="Fibronectin type-III" evidence="4">
    <location>
        <begin position="267"/>
        <end position="366"/>
    </location>
</feature>
<dbReference type="InterPro" id="IPR003961">
    <property type="entry name" value="FN3_dom"/>
</dbReference>
<dbReference type="CDD" id="cd06462">
    <property type="entry name" value="Peptidase_S24_S26"/>
    <property type="match status" value="1"/>
</dbReference>
<keyword evidence="3" id="KW-1133">Transmembrane helix</keyword>
<comment type="caution">
    <text evidence="5">The sequence shown here is derived from an EMBL/GenBank/DDBJ whole genome shotgun (WGS) entry which is preliminary data.</text>
</comment>
<sequence length="585" mass="59734">MTTHESPGGAGRSRGREIALNVGALAGLICVLAAAASFLFGIKPLIFRSGSMSPEIPTGALALSKTTPAGDLEVGDVVSVENDQGTRITHRVHEIVSSDGTTSVLILKGDANQDADITPYTVTEADRVFFSVPGLGYAVSWLSSPAAIFLGGALVGGVMVLAFGPGSKRKGDDSDSDTGSDIPGPHEAIEPQDVVHAHSGADAPTESFRTQGFSMQRILSARAMIALGVAGVTALGASTVGTAAAFTDSATATSTFRAANNFYPTPLVSSVSCGNTGTAGFRSVNISWTHLGNTPLGVPYTYKVIVRRDNNPSEVVQTNDNVTGTSISFNGGYYGRGYIAEVHTKNGNAVSTGWMGQGIWTATPQDTYCSGGAQSQPNPPSENSTDSAATQAAAMQVRTPITPEATTTTTPSGTTPSATSAPITTSNSPTTTTSPTTTSLTTTSPTTTSPTTTSPTTTTTTPQATTSTTNPTTTTATTSMESTTAEAPTTTTTAAARPAGAQESPSGTYVAGKSGTNAVIQDSSGEVVFSRAVSEDATVQWDSSADTLWIVDNQTIYRVTSGTWSAVPVDPTSATVPVKIAALIK</sequence>
<feature type="transmembrane region" description="Helical" evidence="3">
    <location>
        <begin position="18"/>
        <end position="42"/>
    </location>
</feature>
<evidence type="ECO:0000256" key="1">
    <source>
        <dbReference type="NCBIfam" id="TIGR02228"/>
    </source>
</evidence>
<evidence type="ECO:0000256" key="3">
    <source>
        <dbReference type="SAM" id="Phobius"/>
    </source>
</evidence>
<feature type="region of interest" description="Disordered" evidence="2">
    <location>
        <begin position="167"/>
        <end position="188"/>
    </location>
</feature>
<dbReference type="NCBIfam" id="TIGR02228">
    <property type="entry name" value="sigpep_I_arch"/>
    <property type="match status" value="1"/>
</dbReference>
<dbReference type="EC" id="3.4.21.89" evidence="1"/>
<proteinExistence type="predicted"/>
<dbReference type="EMBL" id="JARXVC010000004">
    <property type="protein sequence ID" value="MDH6280823.1"/>
    <property type="molecule type" value="Genomic_DNA"/>
</dbReference>
<evidence type="ECO:0000256" key="2">
    <source>
        <dbReference type="SAM" id="MobiDB-lite"/>
    </source>
</evidence>
<accession>A0ABT6M936</accession>
<feature type="compositionally biased region" description="Polar residues" evidence="2">
    <location>
        <begin position="368"/>
        <end position="390"/>
    </location>
</feature>
<dbReference type="PROSITE" id="PS50853">
    <property type="entry name" value="FN3"/>
    <property type="match status" value="1"/>
</dbReference>
<keyword evidence="3" id="KW-0472">Membrane</keyword>
<keyword evidence="3" id="KW-0812">Transmembrane</keyword>
<evidence type="ECO:0000313" key="6">
    <source>
        <dbReference type="Proteomes" id="UP001160334"/>
    </source>
</evidence>
<organism evidence="5 6">
    <name type="scientific">Prescottella agglutinans</name>
    <dbReference type="NCBI Taxonomy" id="1644129"/>
    <lineage>
        <taxon>Bacteria</taxon>
        <taxon>Bacillati</taxon>
        <taxon>Actinomycetota</taxon>
        <taxon>Actinomycetes</taxon>
        <taxon>Mycobacteriales</taxon>
        <taxon>Nocardiaceae</taxon>
        <taxon>Prescottella</taxon>
    </lineage>
</organism>
<feature type="transmembrane region" description="Helical" evidence="3">
    <location>
        <begin position="223"/>
        <end position="246"/>
    </location>
</feature>
<keyword evidence="6" id="KW-1185">Reference proteome</keyword>
<name>A0ABT6M936_9NOCA</name>
<feature type="region of interest" description="Disordered" evidence="2">
    <location>
        <begin position="368"/>
        <end position="510"/>
    </location>
</feature>
<evidence type="ECO:0000259" key="4">
    <source>
        <dbReference type="PROSITE" id="PS50853"/>
    </source>
</evidence>
<dbReference type="Proteomes" id="UP001160334">
    <property type="component" value="Unassembled WGS sequence"/>
</dbReference>
<gene>
    <name evidence="5" type="ORF">M2280_002036</name>
</gene>
<feature type="transmembrane region" description="Helical" evidence="3">
    <location>
        <begin position="138"/>
        <end position="163"/>
    </location>
</feature>
<protein>
    <recommendedName>
        <fullName evidence="1">Signal peptidase I</fullName>
        <ecNumber evidence="1">3.4.21.89</ecNumber>
    </recommendedName>
</protein>
<feature type="compositionally biased region" description="Low complexity" evidence="2">
    <location>
        <begin position="399"/>
        <end position="496"/>
    </location>
</feature>
<dbReference type="InterPro" id="IPR001733">
    <property type="entry name" value="Peptidase_S26B"/>
</dbReference>
<reference evidence="5 6" key="1">
    <citation type="submission" date="2023-04" db="EMBL/GenBank/DDBJ databases">
        <title>Forest soil microbial communities from Buena Vista Peninsula, Colon Province, Panama.</title>
        <authorList>
            <person name="Bouskill N."/>
        </authorList>
    </citation>
    <scope>NUCLEOTIDE SEQUENCE [LARGE SCALE GENOMIC DNA]</scope>
    <source>
        <strain evidence="5 6">CFH S0262</strain>
    </source>
</reference>